<feature type="domain" description="TadE-like" evidence="2">
    <location>
        <begin position="9"/>
        <end position="49"/>
    </location>
</feature>
<sequence length="182" mass="21305">MYPLKEKRGQAILEYVLVTPLFLAAFLMVIDVGWVSYQRVLFDYTVRHASWEWRPSSDDRDQVIEDGIAKVYQGEDASTMLRKQMTEENELSGHLNLTDISVENARVYLYRDIRTQSYRCYNDSEYVRMGRMLNLETMADVNYIIRPLTPVGIKLLGDEIPIERSMYKIYNIQFRGGVPDND</sequence>
<keyword evidence="1" id="KW-0812">Transmembrane</keyword>
<organism evidence="3 4">
    <name type="scientific">Tindallia californiensis</name>
    <dbReference type="NCBI Taxonomy" id="159292"/>
    <lineage>
        <taxon>Bacteria</taxon>
        <taxon>Bacillati</taxon>
        <taxon>Bacillota</taxon>
        <taxon>Clostridia</taxon>
        <taxon>Peptostreptococcales</taxon>
        <taxon>Tindalliaceae</taxon>
        <taxon>Tindallia</taxon>
    </lineage>
</organism>
<reference evidence="3 4" key="1">
    <citation type="submission" date="2016-10" db="EMBL/GenBank/DDBJ databases">
        <authorList>
            <person name="de Groot N.N."/>
        </authorList>
    </citation>
    <scope>NUCLEOTIDE SEQUENCE [LARGE SCALE GENOMIC DNA]</scope>
    <source>
        <strain evidence="3 4">APO</strain>
    </source>
</reference>
<keyword evidence="1" id="KW-0472">Membrane</keyword>
<feature type="transmembrane region" description="Helical" evidence="1">
    <location>
        <begin position="12"/>
        <end position="37"/>
    </location>
</feature>
<dbReference type="STRING" id="159292.SAMN05192546_1046"/>
<proteinExistence type="predicted"/>
<dbReference type="InterPro" id="IPR012495">
    <property type="entry name" value="TadE-like_dom"/>
</dbReference>
<dbReference type="EMBL" id="FNPV01000004">
    <property type="protein sequence ID" value="SDY72035.1"/>
    <property type="molecule type" value="Genomic_DNA"/>
</dbReference>
<keyword evidence="1" id="KW-1133">Transmembrane helix</keyword>
<gene>
    <name evidence="3" type="ORF">SAMN05192546_1046</name>
</gene>
<evidence type="ECO:0000313" key="4">
    <source>
        <dbReference type="Proteomes" id="UP000199230"/>
    </source>
</evidence>
<accession>A0A1H3M7N3</accession>
<evidence type="ECO:0000313" key="3">
    <source>
        <dbReference type="EMBL" id="SDY72035.1"/>
    </source>
</evidence>
<dbReference type="Proteomes" id="UP000199230">
    <property type="component" value="Unassembled WGS sequence"/>
</dbReference>
<dbReference type="AlphaFoldDB" id="A0A1H3M7N3"/>
<dbReference type="RefSeq" id="WP_176968289.1">
    <property type="nucleotide sequence ID" value="NZ_FNPV01000004.1"/>
</dbReference>
<evidence type="ECO:0000256" key="1">
    <source>
        <dbReference type="SAM" id="Phobius"/>
    </source>
</evidence>
<name>A0A1H3M7N3_9FIRM</name>
<dbReference type="Pfam" id="PF07811">
    <property type="entry name" value="TadE"/>
    <property type="match status" value="1"/>
</dbReference>
<keyword evidence="4" id="KW-1185">Reference proteome</keyword>
<protein>
    <submittedName>
        <fullName evidence="3">TadE-like protein</fullName>
    </submittedName>
</protein>
<evidence type="ECO:0000259" key="2">
    <source>
        <dbReference type="Pfam" id="PF07811"/>
    </source>
</evidence>